<keyword evidence="16" id="KW-1185">Reference proteome</keyword>
<dbReference type="InterPro" id="IPR052168">
    <property type="entry name" value="Cytochrome_b561_oxidase"/>
</dbReference>
<dbReference type="EMBL" id="JAUKWQ010000006">
    <property type="protein sequence ID" value="MDO1584036.1"/>
    <property type="molecule type" value="Genomic_DNA"/>
</dbReference>
<dbReference type="InterPro" id="IPR011577">
    <property type="entry name" value="Cyt_b561_bac/Ni-Hgenase"/>
</dbReference>
<feature type="transmembrane region" description="Helical" evidence="13">
    <location>
        <begin position="52"/>
        <end position="72"/>
    </location>
</feature>
<evidence type="ECO:0000313" key="15">
    <source>
        <dbReference type="EMBL" id="MDO1584036.1"/>
    </source>
</evidence>
<dbReference type="SUPFAM" id="SSF81342">
    <property type="entry name" value="Transmembrane di-heme cytochromes"/>
    <property type="match status" value="1"/>
</dbReference>
<name>A0ABT8T086_9HYPH</name>
<evidence type="ECO:0000256" key="8">
    <source>
        <dbReference type="ARBA" id="ARBA00022982"/>
    </source>
</evidence>
<comment type="caution">
    <text evidence="15">The sequence shown here is derived from an EMBL/GenBank/DDBJ whole genome shotgun (WGS) entry which is preliminary data.</text>
</comment>
<evidence type="ECO:0000256" key="6">
    <source>
        <dbReference type="ARBA" id="ARBA00022692"/>
    </source>
</evidence>
<keyword evidence="8" id="KW-0249">Electron transport</keyword>
<comment type="subcellular location">
    <subcellularLocation>
        <location evidence="2">Cell membrane</location>
        <topology evidence="2">Multi-pass membrane protein</topology>
    </subcellularLocation>
</comment>
<protein>
    <submittedName>
        <fullName evidence="15">Cytochrome b/b6 domain-containing protein</fullName>
    </submittedName>
</protein>
<dbReference type="InterPro" id="IPR016174">
    <property type="entry name" value="Di-haem_cyt_TM"/>
</dbReference>
<feature type="transmembrane region" description="Helical" evidence="13">
    <location>
        <begin position="12"/>
        <end position="31"/>
    </location>
</feature>
<reference evidence="15" key="2">
    <citation type="submission" date="2023-07" db="EMBL/GenBank/DDBJ databases">
        <authorList>
            <person name="Sun H."/>
        </authorList>
    </citation>
    <scope>NUCLEOTIDE SEQUENCE</scope>
    <source>
        <strain evidence="15">05753</strain>
    </source>
</reference>
<keyword evidence="3" id="KW-0813">Transport</keyword>
<proteinExistence type="inferred from homology"/>
<dbReference type="RefSeq" id="WP_302078258.1">
    <property type="nucleotide sequence ID" value="NZ_JAUKWQ010000006.1"/>
</dbReference>
<comment type="cofactor">
    <cofactor evidence="1">
        <name>heme b</name>
        <dbReference type="ChEBI" id="CHEBI:60344"/>
    </cofactor>
</comment>
<keyword evidence="7" id="KW-0479">Metal-binding</keyword>
<keyword evidence="5" id="KW-0349">Heme</keyword>
<dbReference type="Proteomes" id="UP001169006">
    <property type="component" value="Unassembled WGS sequence"/>
</dbReference>
<evidence type="ECO:0000313" key="16">
    <source>
        <dbReference type="Proteomes" id="UP001169006"/>
    </source>
</evidence>
<evidence type="ECO:0000256" key="7">
    <source>
        <dbReference type="ARBA" id="ARBA00022723"/>
    </source>
</evidence>
<dbReference type="PANTHER" id="PTHR30529">
    <property type="entry name" value="CYTOCHROME B561"/>
    <property type="match status" value="1"/>
</dbReference>
<gene>
    <name evidence="15" type="ORF">Q2T52_18280</name>
</gene>
<reference evidence="15" key="1">
    <citation type="journal article" date="2015" name="Int. J. Syst. Evol. Microbiol.">
        <title>Rhizobium oryzicola sp. nov., potential plant-growth-promoting endophytic bacteria isolated from rice roots.</title>
        <authorList>
            <person name="Zhang X.X."/>
            <person name="Gao J.S."/>
            <person name="Cao Y.H."/>
            <person name="Sheirdil R.A."/>
            <person name="Wang X.C."/>
            <person name="Zhang L."/>
        </authorList>
    </citation>
    <scope>NUCLEOTIDE SEQUENCE</scope>
    <source>
        <strain evidence="15">05753</strain>
    </source>
</reference>
<dbReference type="Pfam" id="PF01292">
    <property type="entry name" value="Ni_hydr_CYTB"/>
    <property type="match status" value="1"/>
</dbReference>
<evidence type="ECO:0000256" key="10">
    <source>
        <dbReference type="ARBA" id="ARBA00023004"/>
    </source>
</evidence>
<keyword evidence="9 13" id="KW-1133">Transmembrane helix</keyword>
<keyword evidence="4" id="KW-1003">Cell membrane</keyword>
<evidence type="ECO:0000256" key="12">
    <source>
        <dbReference type="ARBA" id="ARBA00037975"/>
    </source>
</evidence>
<feature type="transmembrane region" description="Helical" evidence="13">
    <location>
        <begin position="99"/>
        <end position="117"/>
    </location>
</feature>
<evidence type="ECO:0000256" key="1">
    <source>
        <dbReference type="ARBA" id="ARBA00001970"/>
    </source>
</evidence>
<organism evidence="15 16">
    <name type="scientific">Rhizobium oryzicola</name>
    <dbReference type="NCBI Taxonomy" id="1232668"/>
    <lineage>
        <taxon>Bacteria</taxon>
        <taxon>Pseudomonadati</taxon>
        <taxon>Pseudomonadota</taxon>
        <taxon>Alphaproteobacteria</taxon>
        <taxon>Hyphomicrobiales</taxon>
        <taxon>Rhizobiaceae</taxon>
        <taxon>Rhizobium/Agrobacterium group</taxon>
        <taxon>Rhizobium</taxon>
    </lineage>
</organism>
<dbReference type="PANTHER" id="PTHR30529:SF6">
    <property type="entry name" value="BLL0291 PROTEIN"/>
    <property type="match status" value="1"/>
</dbReference>
<evidence type="ECO:0000256" key="13">
    <source>
        <dbReference type="SAM" id="Phobius"/>
    </source>
</evidence>
<comment type="similarity">
    <text evidence="12">Belongs to the cytochrome b561 family.</text>
</comment>
<evidence type="ECO:0000256" key="4">
    <source>
        <dbReference type="ARBA" id="ARBA00022475"/>
    </source>
</evidence>
<sequence>MAPLSYSVPQRILHWGMALLIFFNLIFSDGIEHWKRLVRRGQPITPDDISSANIHAYVGIAILVLAVVRLVLRHVQGVPQAPAEEPAILSLVAKITHGLLYLLLILMPLTGIGAYYFANGTAGDIHADVLKVVLWALLVAHVAGALVHQFYWKTDVLARMTYGVKKPASP</sequence>
<keyword evidence="6 13" id="KW-0812">Transmembrane</keyword>
<feature type="domain" description="Cytochrome b561 bacterial/Ni-hydrogenase" evidence="14">
    <location>
        <begin position="6"/>
        <end position="163"/>
    </location>
</feature>
<evidence type="ECO:0000259" key="14">
    <source>
        <dbReference type="Pfam" id="PF01292"/>
    </source>
</evidence>
<evidence type="ECO:0000256" key="2">
    <source>
        <dbReference type="ARBA" id="ARBA00004651"/>
    </source>
</evidence>
<evidence type="ECO:0000256" key="11">
    <source>
        <dbReference type="ARBA" id="ARBA00023136"/>
    </source>
</evidence>
<evidence type="ECO:0000256" key="5">
    <source>
        <dbReference type="ARBA" id="ARBA00022617"/>
    </source>
</evidence>
<accession>A0ABT8T086</accession>
<keyword evidence="10" id="KW-0408">Iron</keyword>
<keyword evidence="11 13" id="KW-0472">Membrane</keyword>
<evidence type="ECO:0000256" key="9">
    <source>
        <dbReference type="ARBA" id="ARBA00022989"/>
    </source>
</evidence>
<feature type="transmembrane region" description="Helical" evidence="13">
    <location>
        <begin position="129"/>
        <end position="152"/>
    </location>
</feature>
<evidence type="ECO:0000256" key="3">
    <source>
        <dbReference type="ARBA" id="ARBA00022448"/>
    </source>
</evidence>